<organism evidence="7 8">
    <name type="scientific">Neofusicoccum ribis</name>
    <dbReference type="NCBI Taxonomy" id="45134"/>
    <lineage>
        <taxon>Eukaryota</taxon>
        <taxon>Fungi</taxon>
        <taxon>Dikarya</taxon>
        <taxon>Ascomycota</taxon>
        <taxon>Pezizomycotina</taxon>
        <taxon>Dothideomycetes</taxon>
        <taxon>Dothideomycetes incertae sedis</taxon>
        <taxon>Botryosphaeriales</taxon>
        <taxon>Botryosphaeriaceae</taxon>
        <taxon>Neofusicoccum</taxon>
    </lineage>
</organism>
<dbReference type="PANTHER" id="PTHR47424">
    <property type="entry name" value="REGULATORY PROTEIN GAL4"/>
    <property type="match status" value="1"/>
</dbReference>
<dbReference type="Pfam" id="PF00172">
    <property type="entry name" value="Zn_clus"/>
    <property type="match status" value="1"/>
</dbReference>
<evidence type="ECO:0000256" key="5">
    <source>
        <dbReference type="ARBA" id="ARBA00023242"/>
    </source>
</evidence>
<dbReference type="InterPro" id="IPR001138">
    <property type="entry name" value="Zn2Cys6_DnaBD"/>
</dbReference>
<gene>
    <name evidence="7" type="ORF">SLS56_005024</name>
</gene>
<sequence length="647" mass="71010">MSPTEPSARRTHACDDCKRRKVRCSGHEPCRNCQRDAKVCCYSSPLHTIRQLERRLSRCNKLLQNVQVVWRAYVPDTSLEDALQQLTPDAAQSPSLPVSPIQSICDTELSRADDFEFGESRGFPDLVDGMGSLTVEPHRAGYMGTESGSAALRFLHDLTTYTPQLRISTRLDEDETVASALVGPSEVNRLLDDYFALYHPAYPLLHEATFRAQVSGAVAKPRDGSWPLLYNIVLAIGSFVGASGSGRHDVQLYQAARNHLTTDILEKGSLPLVQSLTLMGNYLQKRNKPNTGFNILGIAVNMALAIGLHREFDLSRTTPFVMELRRRTWWTLFVFESGGRLTLGRSAAALSGVTIELPANVDDSDLAVDIDSIPPPQDKPTVTSCLRAQVGLAKIANTAYSKLLATGILRSSEVLQQDTQVRNWLASLPPYFAPASEWCSTPKMVLLWRAAHLRIIISRPSLFAAIRARTQLAIASAADQRAPSPTSVCVSTADDCAASICRFWAASPPPRRTRGLAWYASYWLTTAAVVLATCFAYDASQTLANRWRAQLAAALATLGELGDLYDMARRAREILREYVGEGGIFQERIASGAEPDGARALGDLETTLDAMYADNLPLEVMAVPGFDSFDTELFLDGGWPLAEDQVQ</sequence>
<dbReference type="Pfam" id="PF04082">
    <property type="entry name" value="Fungal_trans"/>
    <property type="match status" value="1"/>
</dbReference>
<dbReference type="CDD" id="cd12148">
    <property type="entry name" value="fungal_TF_MHR"/>
    <property type="match status" value="1"/>
</dbReference>
<accession>A0ABR3SVH8</accession>
<keyword evidence="4" id="KW-0804">Transcription</keyword>
<evidence type="ECO:0000313" key="8">
    <source>
        <dbReference type="Proteomes" id="UP001521116"/>
    </source>
</evidence>
<keyword evidence="3" id="KW-0238">DNA-binding</keyword>
<reference evidence="7 8" key="1">
    <citation type="submission" date="2024-02" db="EMBL/GenBank/DDBJ databases">
        <title>De novo assembly and annotation of 12 fungi associated with fruit tree decline syndrome in Ontario, Canada.</title>
        <authorList>
            <person name="Sulman M."/>
            <person name="Ellouze W."/>
            <person name="Ilyukhin E."/>
        </authorList>
    </citation>
    <scope>NUCLEOTIDE SEQUENCE [LARGE SCALE GENOMIC DNA]</scope>
    <source>
        <strain evidence="7 8">M1-105</strain>
    </source>
</reference>
<evidence type="ECO:0000256" key="4">
    <source>
        <dbReference type="ARBA" id="ARBA00023163"/>
    </source>
</evidence>
<evidence type="ECO:0000313" key="7">
    <source>
        <dbReference type="EMBL" id="KAL1630349.1"/>
    </source>
</evidence>
<dbReference type="SMART" id="SM00066">
    <property type="entry name" value="GAL4"/>
    <property type="match status" value="1"/>
</dbReference>
<dbReference type="InterPro" id="IPR007219">
    <property type="entry name" value="XnlR_reg_dom"/>
</dbReference>
<dbReference type="SMART" id="SM00906">
    <property type="entry name" value="Fungal_trans"/>
    <property type="match status" value="1"/>
</dbReference>
<dbReference type="Gene3D" id="4.10.240.10">
    <property type="entry name" value="Zn(2)-C6 fungal-type DNA-binding domain"/>
    <property type="match status" value="1"/>
</dbReference>
<dbReference type="CDD" id="cd00067">
    <property type="entry name" value="GAL4"/>
    <property type="match status" value="1"/>
</dbReference>
<dbReference type="PROSITE" id="PS00463">
    <property type="entry name" value="ZN2_CY6_FUNGAL_1"/>
    <property type="match status" value="1"/>
</dbReference>
<name>A0ABR3SVH8_9PEZI</name>
<keyword evidence="1" id="KW-0479">Metal-binding</keyword>
<dbReference type="EMBL" id="JAJVDC020000048">
    <property type="protein sequence ID" value="KAL1630349.1"/>
    <property type="molecule type" value="Genomic_DNA"/>
</dbReference>
<dbReference type="Proteomes" id="UP001521116">
    <property type="component" value="Unassembled WGS sequence"/>
</dbReference>
<protein>
    <recommendedName>
        <fullName evidence="6">Zn(2)-C6 fungal-type domain-containing protein</fullName>
    </recommendedName>
</protein>
<keyword evidence="8" id="KW-1185">Reference proteome</keyword>
<evidence type="ECO:0000256" key="2">
    <source>
        <dbReference type="ARBA" id="ARBA00023015"/>
    </source>
</evidence>
<feature type="domain" description="Zn(2)-C6 fungal-type" evidence="6">
    <location>
        <begin position="13"/>
        <end position="42"/>
    </location>
</feature>
<dbReference type="InterPro" id="IPR036864">
    <property type="entry name" value="Zn2-C6_fun-type_DNA-bd_sf"/>
</dbReference>
<dbReference type="PANTHER" id="PTHR47424:SF3">
    <property type="entry name" value="REGULATORY PROTEIN GAL4"/>
    <property type="match status" value="1"/>
</dbReference>
<keyword evidence="2" id="KW-0805">Transcription regulation</keyword>
<keyword evidence="5" id="KW-0539">Nucleus</keyword>
<evidence type="ECO:0000259" key="6">
    <source>
        <dbReference type="PROSITE" id="PS50048"/>
    </source>
</evidence>
<evidence type="ECO:0000256" key="1">
    <source>
        <dbReference type="ARBA" id="ARBA00022723"/>
    </source>
</evidence>
<dbReference type="InterPro" id="IPR051127">
    <property type="entry name" value="Fungal_SecMet_Regulators"/>
</dbReference>
<dbReference type="SUPFAM" id="SSF57701">
    <property type="entry name" value="Zn2/Cys6 DNA-binding domain"/>
    <property type="match status" value="1"/>
</dbReference>
<dbReference type="PROSITE" id="PS50048">
    <property type="entry name" value="ZN2_CY6_FUNGAL_2"/>
    <property type="match status" value="1"/>
</dbReference>
<evidence type="ECO:0000256" key="3">
    <source>
        <dbReference type="ARBA" id="ARBA00023125"/>
    </source>
</evidence>
<comment type="caution">
    <text evidence="7">The sequence shown here is derived from an EMBL/GenBank/DDBJ whole genome shotgun (WGS) entry which is preliminary data.</text>
</comment>
<proteinExistence type="predicted"/>